<evidence type="ECO:0000256" key="4">
    <source>
        <dbReference type="ARBA" id="ARBA00019335"/>
    </source>
</evidence>
<keyword evidence="22" id="KW-1267">Proteomics identification</keyword>
<dbReference type="AlphaFoldDB" id="Q9U294"/>
<dbReference type="PANTHER" id="PTHR10977:SF3">
    <property type="entry name" value="DIPHOSPHOMEVALONATE DECARBOXYLASE"/>
    <property type="match status" value="1"/>
</dbReference>
<dbReference type="Reactome" id="R-CEL-446199">
    <property type="pathway name" value="Synthesis of dolichyl-phosphate"/>
</dbReference>
<dbReference type="Pfam" id="PF22700">
    <property type="entry name" value="MVD-like_N"/>
    <property type="match status" value="1"/>
</dbReference>
<dbReference type="InterPro" id="IPR020568">
    <property type="entry name" value="Ribosomal_Su5_D2-typ_SF"/>
</dbReference>
<comment type="pathway">
    <text evidence="16">Steroid biosynthesis; cholesterol biosynthesis.</text>
</comment>
<dbReference type="FunCoup" id="Q9U294">
    <property type="interactions" value="1515"/>
</dbReference>
<dbReference type="GO" id="GO:0005829">
    <property type="term" value="C:cytosol"/>
    <property type="evidence" value="ECO:0000318"/>
    <property type="project" value="GO_Central"/>
</dbReference>
<evidence type="ECO:0000313" key="20">
    <source>
        <dbReference type="Proteomes" id="UP000001940"/>
    </source>
</evidence>
<name>Q9U294_CAEEL</name>
<keyword evidence="12 16" id="KW-0753">Steroid metabolism</keyword>
<dbReference type="FunFam" id="3.30.230.10:FF:000072">
    <property type="entry name" value="Diphosphomevalonate decarboxylase"/>
    <property type="match status" value="1"/>
</dbReference>
<reference evidence="19 20" key="1">
    <citation type="journal article" date="1998" name="Science">
        <title>Genome sequence of the nematode C. elegans: a platform for investigating biology.</title>
        <authorList>
            <consortium name="The C. elegans sequencing consortium"/>
            <person name="Sulson J.E."/>
            <person name="Waterston R."/>
        </authorList>
    </citation>
    <scope>NUCLEOTIDE SEQUENCE [LARGE SCALE GENOMIC DNA]</scope>
    <source>
        <strain evidence="19 20">Bristol N2</strain>
    </source>
</reference>
<evidence type="ECO:0007829" key="22">
    <source>
        <dbReference type="PeptideAtlas" id="Q9U294"/>
    </source>
</evidence>
<evidence type="ECO:0000256" key="12">
    <source>
        <dbReference type="ARBA" id="ARBA00023221"/>
    </source>
</evidence>
<evidence type="ECO:0000256" key="10">
    <source>
        <dbReference type="ARBA" id="ARBA00023098"/>
    </source>
</evidence>
<keyword evidence="16" id="KW-0153">Cholesterol metabolism</keyword>
<evidence type="ECO:0000259" key="17">
    <source>
        <dbReference type="Pfam" id="PF18376"/>
    </source>
</evidence>
<keyword evidence="20" id="KW-1185">Reference proteome</keyword>
<dbReference type="InterPro" id="IPR041431">
    <property type="entry name" value="Mvd1_C"/>
</dbReference>
<keyword evidence="16" id="KW-0152">Cholesterol biosynthesis</keyword>
<dbReference type="Gene3D" id="3.30.230.10">
    <property type="match status" value="1"/>
</dbReference>
<dbReference type="HOGENOM" id="CLU_040369_4_2_1"/>
<keyword evidence="9 16" id="KW-0756">Sterol biosynthesis</keyword>
<evidence type="ECO:0000256" key="14">
    <source>
        <dbReference type="ARBA" id="ARBA00048154"/>
    </source>
</evidence>
<dbReference type="PANTHER" id="PTHR10977">
    <property type="entry name" value="DIPHOSPHOMEVALONATE DECARBOXYLASE"/>
    <property type="match status" value="1"/>
</dbReference>
<evidence type="ECO:0000256" key="5">
    <source>
        <dbReference type="ARBA" id="ARBA00022516"/>
    </source>
</evidence>
<evidence type="ECO:0000256" key="16">
    <source>
        <dbReference type="RuleBase" id="RU363086"/>
    </source>
</evidence>
<keyword evidence="5 16" id="KW-0444">Lipid biosynthesis</keyword>
<evidence type="ECO:0000256" key="1">
    <source>
        <dbReference type="ARBA" id="ARBA00003812"/>
    </source>
</evidence>
<feature type="domain" description="Mvd1 C-terminal" evidence="17">
    <location>
        <begin position="204"/>
        <end position="376"/>
    </location>
</feature>
<dbReference type="EMBL" id="BX284602">
    <property type="protein sequence ID" value="CAB54454.1"/>
    <property type="molecule type" value="Genomic_DNA"/>
</dbReference>
<dbReference type="SUPFAM" id="SSF54211">
    <property type="entry name" value="Ribosomal protein S5 domain 2-like"/>
    <property type="match status" value="1"/>
</dbReference>
<dbReference type="WormBase" id="Y48B6A.13">
    <property type="protein sequence ID" value="CE22129"/>
    <property type="gene ID" value="WBGene00012984"/>
</dbReference>
<evidence type="ECO:0000256" key="7">
    <source>
        <dbReference type="ARBA" id="ARBA00022840"/>
    </source>
</evidence>
<dbReference type="FunFam" id="3.30.70.890:FF:000015">
    <property type="entry name" value="Diphosphomevalonate decarboxylase"/>
    <property type="match status" value="1"/>
</dbReference>
<dbReference type="Bgee" id="WBGene00012984">
    <property type="expression patterns" value="Expressed in germ line (C elegans) and 4 other cell types or tissues"/>
</dbReference>
<accession>Q9U294</accession>
<dbReference type="GO" id="GO:0019287">
    <property type="term" value="P:isopentenyl diphosphate biosynthetic process, mevalonate pathway"/>
    <property type="evidence" value="ECO:0000318"/>
    <property type="project" value="GO_Central"/>
</dbReference>
<dbReference type="Pfam" id="PF18376">
    <property type="entry name" value="MDD_C"/>
    <property type="match status" value="1"/>
</dbReference>
<dbReference type="RefSeq" id="NP_496966.1">
    <property type="nucleotide sequence ID" value="NM_064565.4"/>
</dbReference>
<dbReference type="AGR" id="WB:WBGene00012984"/>
<dbReference type="PIRSF" id="PIRSF015950">
    <property type="entry name" value="Mev_P_decrbx"/>
    <property type="match status" value="1"/>
</dbReference>
<dbReference type="NCBIfam" id="TIGR01240">
    <property type="entry name" value="mevDPdecarb"/>
    <property type="match status" value="1"/>
</dbReference>
<dbReference type="PIR" id="T27010">
    <property type="entry name" value="T27010"/>
</dbReference>
<evidence type="ECO:0000256" key="3">
    <source>
        <dbReference type="ARBA" id="ARBA00012296"/>
    </source>
</evidence>
<dbReference type="STRING" id="6239.Y48B6A.13b.2"/>
<evidence type="ECO:0000313" key="19">
    <source>
        <dbReference type="EMBL" id="CAB54454.1"/>
    </source>
</evidence>
<dbReference type="SMR" id="Q9U294"/>
<evidence type="ECO:0000259" key="18">
    <source>
        <dbReference type="Pfam" id="PF22700"/>
    </source>
</evidence>
<keyword evidence="6 15" id="KW-0547">Nucleotide-binding</keyword>
<comment type="catalytic activity">
    <reaction evidence="14 15 16">
        <text>(R)-5-diphosphomevalonate + ATP = isopentenyl diphosphate + ADP + phosphate + CO2</text>
        <dbReference type="Rhea" id="RHEA:23732"/>
        <dbReference type="ChEBI" id="CHEBI:16526"/>
        <dbReference type="ChEBI" id="CHEBI:30616"/>
        <dbReference type="ChEBI" id="CHEBI:43474"/>
        <dbReference type="ChEBI" id="CHEBI:57557"/>
        <dbReference type="ChEBI" id="CHEBI:128769"/>
        <dbReference type="ChEBI" id="CHEBI:456216"/>
        <dbReference type="EC" id="4.1.1.33"/>
    </reaction>
</comment>
<dbReference type="EC" id="4.1.1.33" evidence="3 15"/>
<organism evidence="19 20">
    <name type="scientific">Caenorhabditis elegans</name>
    <dbReference type="NCBI Taxonomy" id="6239"/>
    <lineage>
        <taxon>Eukaryota</taxon>
        <taxon>Metazoa</taxon>
        <taxon>Ecdysozoa</taxon>
        <taxon>Nematoda</taxon>
        <taxon>Chromadorea</taxon>
        <taxon>Rhabditida</taxon>
        <taxon>Rhabditina</taxon>
        <taxon>Rhabditomorpha</taxon>
        <taxon>Rhabditoidea</taxon>
        <taxon>Rhabditidae</taxon>
        <taxon>Peloderinae</taxon>
        <taxon>Caenorhabditis</taxon>
    </lineage>
</organism>
<dbReference type="GO" id="GO:0005524">
    <property type="term" value="F:ATP binding"/>
    <property type="evidence" value="ECO:0007669"/>
    <property type="project" value="UniProtKB-UniRule"/>
</dbReference>
<dbReference type="PeptideAtlas" id="Q9U294"/>
<dbReference type="Proteomes" id="UP000001940">
    <property type="component" value="Chromosome II"/>
</dbReference>
<dbReference type="InterPro" id="IPR053859">
    <property type="entry name" value="MVD-like_N"/>
</dbReference>
<dbReference type="CTD" id="175078"/>
<dbReference type="Gene3D" id="3.30.70.890">
    <property type="entry name" value="GHMP kinase, C-terminal domain"/>
    <property type="match status" value="1"/>
</dbReference>
<comment type="similarity">
    <text evidence="2 15 16">Belongs to the diphosphomevalonate decarboxylase family.</text>
</comment>
<dbReference type="UCSC" id="Y48B6A.13a">
    <property type="organism name" value="c. elegans"/>
</dbReference>
<dbReference type="OMA" id="LTLHAMM"/>
<evidence type="ECO:0000256" key="6">
    <source>
        <dbReference type="ARBA" id="ARBA00022741"/>
    </source>
</evidence>
<evidence type="ECO:0000256" key="9">
    <source>
        <dbReference type="ARBA" id="ARBA00023011"/>
    </source>
</evidence>
<keyword evidence="8 16" id="KW-0752">Steroid biosynthesis</keyword>
<dbReference type="InterPro" id="IPR014721">
    <property type="entry name" value="Ribsml_uS5_D2-typ_fold_subgr"/>
</dbReference>
<proteinExistence type="evidence at protein level"/>
<dbReference type="PhylomeDB" id="Q9U294"/>
<dbReference type="Reactome" id="R-CEL-191273">
    <property type="pathway name" value="Cholesterol biosynthesis"/>
</dbReference>
<dbReference type="GO" id="GO:0004163">
    <property type="term" value="F:diphosphomevalonate decarboxylase activity"/>
    <property type="evidence" value="ECO:0000318"/>
    <property type="project" value="GO_Central"/>
</dbReference>
<dbReference type="InterPro" id="IPR029765">
    <property type="entry name" value="Mev_diP_decarb"/>
</dbReference>
<dbReference type="GeneID" id="175078"/>
<dbReference type="SUPFAM" id="SSF55060">
    <property type="entry name" value="GHMP Kinase, C-terminal domain"/>
    <property type="match status" value="1"/>
</dbReference>
<feature type="domain" description="Diphosphomevalonate decarboxylase-like N-terminal" evidence="18">
    <location>
        <begin position="17"/>
        <end position="190"/>
    </location>
</feature>
<dbReference type="InterPro" id="IPR005935">
    <property type="entry name" value="Mev_decarb"/>
</dbReference>
<dbReference type="GO" id="GO:0006695">
    <property type="term" value="P:cholesterol biosynthetic process"/>
    <property type="evidence" value="ECO:0007669"/>
    <property type="project" value="UniProtKB-UniPathway"/>
</dbReference>
<keyword evidence="7 15" id="KW-0067">ATP-binding</keyword>
<dbReference type="OrthoDB" id="10253702at2759"/>
<evidence type="ECO:0000313" key="21">
    <source>
        <dbReference type="WormBase" id="Y48B6A.13"/>
    </source>
</evidence>
<keyword evidence="11 16" id="KW-1207">Sterol metabolism</keyword>
<dbReference type="eggNOG" id="KOG2833">
    <property type="taxonomic scope" value="Eukaryota"/>
</dbReference>
<evidence type="ECO:0000256" key="8">
    <source>
        <dbReference type="ARBA" id="ARBA00022955"/>
    </source>
</evidence>
<protein>
    <recommendedName>
        <fullName evidence="4 15">Diphosphomevalonate decarboxylase</fullName>
        <ecNumber evidence="3 15">4.1.1.33</ecNumber>
    </recommendedName>
</protein>
<evidence type="ECO:0000256" key="11">
    <source>
        <dbReference type="ARBA" id="ARBA00023166"/>
    </source>
</evidence>
<dbReference type="InterPro" id="IPR036554">
    <property type="entry name" value="GHMP_kinase_C_sf"/>
</dbReference>
<evidence type="ECO:0000256" key="13">
    <source>
        <dbReference type="ARBA" id="ARBA00023239"/>
    </source>
</evidence>
<evidence type="ECO:0000256" key="2">
    <source>
        <dbReference type="ARBA" id="ARBA00008831"/>
    </source>
</evidence>
<dbReference type="KEGG" id="cel:CELE_Y48B6A.13"/>
<dbReference type="UniPathway" id="UPA00063"/>
<dbReference type="PaxDb" id="6239-Y48B6A.13b"/>
<dbReference type="InParanoid" id="Q9U294"/>
<evidence type="ECO:0000256" key="15">
    <source>
        <dbReference type="PIRNR" id="PIRNR015950"/>
    </source>
</evidence>
<gene>
    <name evidence="19" type="ORF">CELE_Y48B6A.13</name>
    <name evidence="19 21" type="ORF">Y48B6A.13</name>
</gene>
<sequence length="377" mass="41510">MSQDDGAAEAEATVRVPMNIALVKYWGKRDDLLILPLNDSISLTVDRLTAETTIRMVPGVGKHTVEINGKSVELSSNKRYQTVFDEALRLQRKRKEAEASSADSNGNDPPPIFYHFHVTSTTNFPVAAGLASSAAGFAAIALAIQRILRLDDSQANRLARIGSGSACRSMYGGLVHWRKGEMDDGSDCLAVRTEAAANWEDLYCIILVFDDGRKKVGSSEGMRRSRETSQLLKHRIESIVPQRIQQIQEAYTSRNFEQLARVIMADSNQFHAVCMDSTPPIRYLNEASWQLIDTVEEFNIGGIRAAYTFDAGPNACVIVQKENASQFLKAVLQTIQVPSEDLQVIGKELAEQFDVPAEPTTKCSKLIMSPMGGGPQE</sequence>
<keyword evidence="13 15" id="KW-0456">Lyase</keyword>
<keyword evidence="10 15" id="KW-0443">Lipid metabolism</keyword>
<comment type="function">
    <text evidence="1 16">Catalyzes the ATP dependent decarboxylation of (R)-5-diphosphomevalonate to form isopentenyl diphosphate (IPP). Functions in the mevalonate (MVA) pathway leading to isopentenyl diphosphate (IPP), a key precursor for the biosynthesis of isoprenoids and sterol synthesis.</text>
</comment>